<dbReference type="AlphaFoldDB" id="A0A166SDW2"/>
<feature type="transmembrane region" description="Helical" evidence="5">
    <location>
        <begin position="12"/>
        <end position="33"/>
    </location>
</feature>
<name>A0A166SDW2_9AGAM</name>
<keyword evidence="3 5" id="KW-1133">Transmembrane helix</keyword>
<gene>
    <name evidence="7" type="ORF">FIBSPDRAFT_917439</name>
</gene>
<dbReference type="Proteomes" id="UP000076532">
    <property type="component" value="Unassembled WGS sequence"/>
</dbReference>
<keyword evidence="8" id="KW-1185">Reference proteome</keyword>
<keyword evidence="4 5" id="KW-0472">Membrane</keyword>
<comment type="subcellular location">
    <subcellularLocation>
        <location evidence="1">Membrane</location>
        <topology evidence="1">Multi-pass membrane protein</topology>
    </subcellularLocation>
</comment>
<dbReference type="EMBL" id="KV417499">
    <property type="protein sequence ID" value="KZP29336.1"/>
    <property type="molecule type" value="Genomic_DNA"/>
</dbReference>
<reference evidence="7 8" key="1">
    <citation type="journal article" date="2016" name="Mol. Biol. Evol.">
        <title>Comparative Genomics of Early-Diverging Mushroom-Forming Fungi Provides Insights into the Origins of Lignocellulose Decay Capabilities.</title>
        <authorList>
            <person name="Nagy L.G."/>
            <person name="Riley R."/>
            <person name="Tritt A."/>
            <person name="Adam C."/>
            <person name="Daum C."/>
            <person name="Floudas D."/>
            <person name="Sun H."/>
            <person name="Yadav J.S."/>
            <person name="Pangilinan J."/>
            <person name="Larsson K.H."/>
            <person name="Matsuura K."/>
            <person name="Barry K."/>
            <person name="Labutti K."/>
            <person name="Kuo R."/>
            <person name="Ohm R.A."/>
            <person name="Bhattacharya S.S."/>
            <person name="Shirouzu T."/>
            <person name="Yoshinaga Y."/>
            <person name="Martin F.M."/>
            <person name="Grigoriev I.V."/>
            <person name="Hibbett D.S."/>
        </authorList>
    </citation>
    <scope>NUCLEOTIDE SEQUENCE [LARGE SCALE GENOMIC DNA]</scope>
    <source>
        <strain evidence="7 8">CBS 109695</strain>
    </source>
</reference>
<evidence type="ECO:0000256" key="2">
    <source>
        <dbReference type="ARBA" id="ARBA00022692"/>
    </source>
</evidence>
<dbReference type="GO" id="GO:0016020">
    <property type="term" value="C:membrane"/>
    <property type="evidence" value="ECO:0007669"/>
    <property type="project" value="UniProtKB-SubCell"/>
</dbReference>
<evidence type="ECO:0000313" key="8">
    <source>
        <dbReference type="Proteomes" id="UP000076532"/>
    </source>
</evidence>
<evidence type="ECO:0000256" key="1">
    <source>
        <dbReference type="ARBA" id="ARBA00004141"/>
    </source>
</evidence>
<organism evidence="7 8">
    <name type="scientific">Athelia psychrophila</name>
    <dbReference type="NCBI Taxonomy" id="1759441"/>
    <lineage>
        <taxon>Eukaryota</taxon>
        <taxon>Fungi</taxon>
        <taxon>Dikarya</taxon>
        <taxon>Basidiomycota</taxon>
        <taxon>Agaricomycotina</taxon>
        <taxon>Agaricomycetes</taxon>
        <taxon>Agaricomycetidae</taxon>
        <taxon>Atheliales</taxon>
        <taxon>Atheliaceae</taxon>
        <taxon>Athelia</taxon>
    </lineage>
</organism>
<feature type="transmembrane region" description="Helical" evidence="5">
    <location>
        <begin position="133"/>
        <end position="153"/>
    </location>
</feature>
<dbReference type="InterPro" id="IPR008253">
    <property type="entry name" value="Marvel"/>
</dbReference>
<dbReference type="Pfam" id="PF01284">
    <property type="entry name" value="MARVEL"/>
    <property type="match status" value="1"/>
</dbReference>
<sequence>MGFDNHIRRGHPIVFGLLVFFSIVELAISAWLVTHFNKNHNNVSTTESNDARFLLFTSIWTTIFGLFYMGLFLHSASGSAATSILSHGIFLFFTWLFWTAGAAAITSELGGGLNCNHRGPYVYCGQLNALEGFAWVCWILTTFAIIVVAIRGFSAARRGDGLRGHLV</sequence>
<evidence type="ECO:0000256" key="5">
    <source>
        <dbReference type="SAM" id="Phobius"/>
    </source>
</evidence>
<evidence type="ECO:0000256" key="4">
    <source>
        <dbReference type="ARBA" id="ARBA00023136"/>
    </source>
</evidence>
<proteinExistence type="predicted"/>
<evidence type="ECO:0000256" key="3">
    <source>
        <dbReference type="ARBA" id="ARBA00022989"/>
    </source>
</evidence>
<protein>
    <recommendedName>
        <fullName evidence="6">MARVEL domain-containing protein</fullName>
    </recommendedName>
</protein>
<feature type="transmembrane region" description="Helical" evidence="5">
    <location>
        <begin position="53"/>
        <end position="73"/>
    </location>
</feature>
<feature type="transmembrane region" description="Helical" evidence="5">
    <location>
        <begin position="85"/>
        <end position="105"/>
    </location>
</feature>
<feature type="domain" description="MARVEL" evidence="6">
    <location>
        <begin position="9"/>
        <end position="146"/>
    </location>
</feature>
<dbReference type="OrthoDB" id="2117453at2759"/>
<evidence type="ECO:0000259" key="6">
    <source>
        <dbReference type="Pfam" id="PF01284"/>
    </source>
</evidence>
<evidence type="ECO:0000313" key="7">
    <source>
        <dbReference type="EMBL" id="KZP29336.1"/>
    </source>
</evidence>
<keyword evidence="2 5" id="KW-0812">Transmembrane</keyword>
<accession>A0A166SDW2</accession>
<dbReference type="STRING" id="436010.A0A166SDW2"/>